<evidence type="ECO:0000256" key="1">
    <source>
        <dbReference type="ARBA" id="ARBA00004141"/>
    </source>
</evidence>
<feature type="transmembrane region" description="Helical" evidence="5">
    <location>
        <begin position="62"/>
        <end position="86"/>
    </location>
</feature>
<keyword evidence="3 5" id="KW-1133">Transmembrane helix</keyword>
<evidence type="ECO:0000313" key="7">
    <source>
        <dbReference type="Proteomes" id="UP000750711"/>
    </source>
</evidence>
<dbReference type="Gene3D" id="1.20.1740.10">
    <property type="entry name" value="Amino acid/polyamine transporter I"/>
    <property type="match status" value="1"/>
</dbReference>
<organism evidence="6 7">
    <name type="scientific">Trichoglossum hirsutum</name>
    <dbReference type="NCBI Taxonomy" id="265104"/>
    <lineage>
        <taxon>Eukaryota</taxon>
        <taxon>Fungi</taxon>
        <taxon>Dikarya</taxon>
        <taxon>Ascomycota</taxon>
        <taxon>Pezizomycotina</taxon>
        <taxon>Geoglossomycetes</taxon>
        <taxon>Geoglossales</taxon>
        <taxon>Geoglossaceae</taxon>
        <taxon>Trichoglossum</taxon>
    </lineage>
</organism>
<feature type="transmembrane region" description="Helical" evidence="5">
    <location>
        <begin position="184"/>
        <end position="204"/>
    </location>
</feature>
<dbReference type="PANTHER" id="PTHR11785:SF402">
    <property type="entry name" value="AMINO ACID TRANSPORTER (EUROFUNG)"/>
    <property type="match status" value="1"/>
</dbReference>
<keyword evidence="4 5" id="KW-0472">Membrane</keyword>
<dbReference type="AlphaFoldDB" id="A0A9P8L8D2"/>
<name>A0A9P8L8D2_9PEZI</name>
<feature type="transmembrane region" description="Helical" evidence="5">
    <location>
        <begin position="98"/>
        <end position="122"/>
    </location>
</feature>
<dbReference type="PANTHER" id="PTHR11785">
    <property type="entry name" value="AMINO ACID TRANSPORTER"/>
    <property type="match status" value="1"/>
</dbReference>
<dbReference type="Proteomes" id="UP000750711">
    <property type="component" value="Unassembled WGS sequence"/>
</dbReference>
<sequence>MSRLGRYPNGKSLAAAGYELDDVDEETMTPEQDPLVVDAAPHMHSEPVRHHRTSSRKPIKNLTFLNSLALVISLQIGSGIFSAPSIVSAHVPSPGAALLVWLVSGLVVWTGASSFIELGTAIPINGGVQEYLRTCYGDSAGFLFAWTWISIIKPCSVGVISMIFAEHVINVIMPGGGPLVNKGMALVGVWGVTVVNCAGTHTGASVANGFLVMKLFAITSIVVIGLVFVLRGGGEGMGGNGLGWFDVVDTPKPSSIHPRGAETDDLWTTTGLGGYVTAIFAALYCYGGWESVSLRSHLFLTFLFAPSVSPLHYFPPMSLAKRENKDWLCRR</sequence>
<evidence type="ECO:0000256" key="4">
    <source>
        <dbReference type="ARBA" id="ARBA00023136"/>
    </source>
</evidence>
<evidence type="ECO:0008006" key="8">
    <source>
        <dbReference type="Google" id="ProtNLM"/>
    </source>
</evidence>
<dbReference type="InterPro" id="IPR050598">
    <property type="entry name" value="AminoAcid_Transporter"/>
</dbReference>
<comment type="subcellular location">
    <subcellularLocation>
        <location evidence="1">Membrane</location>
        <topology evidence="1">Multi-pass membrane protein</topology>
    </subcellularLocation>
</comment>
<dbReference type="EMBL" id="JAGHQM010001189">
    <property type="protein sequence ID" value="KAH0556194.1"/>
    <property type="molecule type" value="Genomic_DNA"/>
</dbReference>
<comment type="caution">
    <text evidence="6">The sequence shown here is derived from an EMBL/GenBank/DDBJ whole genome shotgun (WGS) entry which is preliminary data.</text>
</comment>
<gene>
    <name evidence="6" type="ORF">GP486_005876</name>
</gene>
<feature type="transmembrane region" description="Helical" evidence="5">
    <location>
        <begin position="266"/>
        <end position="286"/>
    </location>
</feature>
<feature type="transmembrane region" description="Helical" evidence="5">
    <location>
        <begin position="211"/>
        <end position="230"/>
    </location>
</feature>
<keyword evidence="7" id="KW-1185">Reference proteome</keyword>
<dbReference type="GO" id="GO:0015179">
    <property type="term" value="F:L-amino acid transmembrane transporter activity"/>
    <property type="evidence" value="ECO:0007669"/>
    <property type="project" value="TreeGrafter"/>
</dbReference>
<evidence type="ECO:0000256" key="5">
    <source>
        <dbReference type="SAM" id="Phobius"/>
    </source>
</evidence>
<evidence type="ECO:0000256" key="3">
    <source>
        <dbReference type="ARBA" id="ARBA00022989"/>
    </source>
</evidence>
<dbReference type="GO" id="GO:0016020">
    <property type="term" value="C:membrane"/>
    <property type="evidence" value="ECO:0007669"/>
    <property type="project" value="UniProtKB-SubCell"/>
</dbReference>
<keyword evidence="2 5" id="KW-0812">Transmembrane</keyword>
<proteinExistence type="predicted"/>
<protein>
    <recommendedName>
        <fullName evidence="8">Amino acid transporter</fullName>
    </recommendedName>
</protein>
<evidence type="ECO:0000313" key="6">
    <source>
        <dbReference type="EMBL" id="KAH0556194.1"/>
    </source>
</evidence>
<dbReference type="Pfam" id="PF13520">
    <property type="entry name" value="AA_permease_2"/>
    <property type="match status" value="1"/>
</dbReference>
<feature type="transmembrane region" description="Helical" evidence="5">
    <location>
        <begin position="143"/>
        <end position="164"/>
    </location>
</feature>
<evidence type="ECO:0000256" key="2">
    <source>
        <dbReference type="ARBA" id="ARBA00022692"/>
    </source>
</evidence>
<reference evidence="6" key="1">
    <citation type="submission" date="2021-03" db="EMBL/GenBank/DDBJ databases">
        <title>Comparative genomics and phylogenomic investigation of the class Geoglossomycetes provide insights into ecological specialization and systematics.</title>
        <authorList>
            <person name="Melie T."/>
            <person name="Pirro S."/>
            <person name="Miller A.N."/>
            <person name="Quandt A."/>
        </authorList>
    </citation>
    <scope>NUCLEOTIDE SEQUENCE</scope>
    <source>
        <strain evidence="6">CAQ_001_2017</strain>
    </source>
</reference>
<dbReference type="InterPro" id="IPR002293">
    <property type="entry name" value="AA/rel_permease1"/>
</dbReference>
<accession>A0A9P8L8D2</accession>